<organism evidence="1 2">
    <name type="scientific">Wickerhamomyces pijperi</name>
    <name type="common">Yeast</name>
    <name type="synonym">Pichia pijperi</name>
    <dbReference type="NCBI Taxonomy" id="599730"/>
    <lineage>
        <taxon>Eukaryota</taxon>
        <taxon>Fungi</taxon>
        <taxon>Dikarya</taxon>
        <taxon>Ascomycota</taxon>
        <taxon>Saccharomycotina</taxon>
        <taxon>Saccharomycetes</taxon>
        <taxon>Phaffomycetales</taxon>
        <taxon>Wickerhamomycetaceae</taxon>
        <taxon>Wickerhamomyces</taxon>
    </lineage>
</organism>
<protein>
    <submittedName>
        <fullName evidence="1">Uncharacterized protein</fullName>
    </submittedName>
</protein>
<accession>A0A9P8QAE9</accession>
<name>A0A9P8QAE9_WICPI</name>
<sequence length="89" mass="9965">MIGVTFLDDDFFNLISSKSFNKVLFKSLCLDNSDSDNCKALELLATECNESLYLASNSTNLARTVESSSSLSLRRDTSWPKDLFVVSWV</sequence>
<comment type="caution">
    <text evidence="1">The sequence shown here is derived from an EMBL/GenBank/DDBJ whole genome shotgun (WGS) entry which is preliminary data.</text>
</comment>
<dbReference type="AlphaFoldDB" id="A0A9P8QAE9"/>
<dbReference type="Proteomes" id="UP000774326">
    <property type="component" value="Unassembled WGS sequence"/>
</dbReference>
<proteinExistence type="predicted"/>
<gene>
    <name evidence="1" type="ORF">WICPIJ_003126</name>
</gene>
<reference evidence="1" key="1">
    <citation type="journal article" date="2021" name="Open Biol.">
        <title>Shared evolutionary footprints suggest mitochondrial oxidative damage underlies multiple complex I losses in fungi.</title>
        <authorList>
            <person name="Schikora-Tamarit M.A."/>
            <person name="Marcet-Houben M."/>
            <person name="Nosek J."/>
            <person name="Gabaldon T."/>
        </authorList>
    </citation>
    <scope>NUCLEOTIDE SEQUENCE</scope>
    <source>
        <strain evidence="1">CBS2887</strain>
    </source>
</reference>
<keyword evidence="2" id="KW-1185">Reference proteome</keyword>
<evidence type="ECO:0000313" key="2">
    <source>
        <dbReference type="Proteomes" id="UP000774326"/>
    </source>
</evidence>
<dbReference type="EMBL" id="JAEUBG010001734">
    <property type="protein sequence ID" value="KAH3685900.1"/>
    <property type="molecule type" value="Genomic_DNA"/>
</dbReference>
<evidence type="ECO:0000313" key="1">
    <source>
        <dbReference type="EMBL" id="KAH3685900.1"/>
    </source>
</evidence>
<reference evidence="1" key="2">
    <citation type="submission" date="2021-01" db="EMBL/GenBank/DDBJ databases">
        <authorList>
            <person name="Schikora-Tamarit M.A."/>
        </authorList>
    </citation>
    <scope>NUCLEOTIDE SEQUENCE</scope>
    <source>
        <strain evidence="1">CBS2887</strain>
    </source>
</reference>